<keyword evidence="9" id="KW-1185">Reference proteome</keyword>
<dbReference type="EMBL" id="JACJJC010000012">
    <property type="protein sequence ID" value="MBM6704497.1"/>
    <property type="molecule type" value="Genomic_DNA"/>
</dbReference>
<dbReference type="RefSeq" id="WP_205103381.1">
    <property type="nucleotide sequence ID" value="NZ_JACJJC010000012.1"/>
</dbReference>
<evidence type="ECO:0000259" key="6">
    <source>
        <dbReference type="SMART" id="SM00062"/>
    </source>
</evidence>
<evidence type="ECO:0000256" key="3">
    <source>
        <dbReference type="ARBA" id="ARBA00022729"/>
    </source>
</evidence>
<organism evidence="8 9">
    <name type="scientific">Sutterella massiliensis</name>
    <dbReference type="NCBI Taxonomy" id="1816689"/>
    <lineage>
        <taxon>Bacteria</taxon>
        <taxon>Pseudomonadati</taxon>
        <taxon>Pseudomonadota</taxon>
        <taxon>Betaproteobacteria</taxon>
        <taxon>Burkholderiales</taxon>
        <taxon>Sutterellaceae</taxon>
        <taxon>Sutterella</taxon>
    </lineage>
</organism>
<dbReference type="Proteomes" id="UP000715095">
    <property type="component" value="Unassembled WGS sequence"/>
</dbReference>
<evidence type="ECO:0000256" key="4">
    <source>
        <dbReference type="RuleBase" id="RU003744"/>
    </source>
</evidence>
<reference evidence="8 9" key="1">
    <citation type="journal article" date="2021" name="Sci. Rep.">
        <title>The distribution of antibiotic resistance genes in chicken gut microbiota commensals.</title>
        <authorList>
            <person name="Juricova H."/>
            <person name="Matiasovicova J."/>
            <person name="Kubasova T."/>
            <person name="Cejkova D."/>
            <person name="Rychlik I."/>
        </authorList>
    </citation>
    <scope>NUCLEOTIDE SEQUENCE [LARGE SCALE GENOMIC DNA]</scope>
    <source>
        <strain evidence="8 9">An829</strain>
    </source>
</reference>
<proteinExistence type="inferred from homology"/>
<feature type="chain" id="PRO_5047014823" evidence="5">
    <location>
        <begin position="26"/>
        <end position="258"/>
    </location>
</feature>
<keyword evidence="3 5" id="KW-0732">Signal</keyword>
<dbReference type="Gene3D" id="3.40.190.10">
    <property type="entry name" value="Periplasmic binding protein-like II"/>
    <property type="match status" value="2"/>
</dbReference>
<feature type="domain" description="Solute-binding protein family 3/N-terminal" evidence="6">
    <location>
        <begin position="28"/>
        <end position="252"/>
    </location>
</feature>
<dbReference type="SMART" id="SM00062">
    <property type="entry name" value="PBPb"/>
    <property type="match status" value="1"/>
</dbReference>
<dbReference type="CDD" id="cd13624">
    <property type="entry name" value="PBP2_Arg_Lys_His"/>
    <property type="match status" value="1"/>
</dbReference>
<evidence type="ECO:0000256" key="1">
    <source>
        <dbReference type="ARBA" id="ARBA00004196"/>
    </source>
</evidence>
<evidence type="ECO:0000313" key="8">
    <source>
        <dbReference type="EMBL" id="MBM6704497.1"/>
    </source>
</evidence>
<dbReference type="SMART" id="SM00079">
    <property type="entry name" value="PBPe"/>
    <property type="match status" value="1"/>
</dbReference>
<feature type="domain" description="Ionotropic glutamate receptor C-terminal" evidence="7">
    <location>
        <begin position="28"/>
        <end position="251"/>
    </location>
</feature>
<evidence type="ECO:0000259" key="7">
    <source>
        <dbReference type="SMART" id="SM00079"/>
    </source>
</evidence>
<dbReference type="PROSITE" id="PS01039">
    <property type="entry name" value="SBP_BACTERIAL_3"/>
    <property type="match status" value="1"/>
</dbReference>
<name>A0ABS2DT62_9BURK</name>
<dbReference type="Pfam" id="PF00497">
    <property type="entry name" value="SBP_bac_3"/>
    <property type="match status" value="1"/>
</dbReference>
<dbReference type="PANTHER" id="PTHR35936:SF38">
    <property type="entry name" value="GLUTAMINE-BINDING PERIPLASMIC PROTEIN"/>
    <property type="match status" value="1"/>
</dbReference>
<sequence>MQIAAFCRKSAALIALLGVAGGALAADTWRVATEGTFPPFEFYDSNTGELQGFEVDLVKEMAKVMGKDLKLESMSFDAIIPALISGTVDAGAAGFSITPERAKRLRFTVPFYRSGLTIVVPKANKAGIQDFDDLKGKHISVQIGSTSMAYAKKIEGAKVTTFASAGDAILNMLAGNADAVINDKPVTDYIRSRNSSIAENTIHLEPIATADQFAMVTTKANAKLSDEMSAALKTLKANGKFEELHQKWFGRSADPDLP</sequence>
<evidence type="ECO:0000256" key="2">
    <source>
        <dbReference type="ARBA" id="ARBA00010333"/>
    </source>
</evidence>
<dbReference type="PANTHER" id="PTHR35936">
    <property type="entry name" value="MEMBRANE-BOUND LYTIC MUREIN TRANSGLYCOSYLASE F"/>
    <property type="match status" value="1"/>
</dbReference>
<gene>
    <name evidence="8" type="ORF">H6A60_08385</name>
</gene>
<accession>A0ABS2DT62</accession>
<comment type="caution">
    <text evidence="8">The sequence shown here is derived from an EMBL/GenBank/DDBJ whole genome shotgun (WGS) entry which is preliminary data.</text>
</comment>
<protein>
    <submittedName>
        <fullName evidence="8">Basic amino acid ABC transporter substrate-binding protein</fullName>
    </submittedName>
</protein>
<comment type="similarity">
    <text evidence="2 4">Belongs to the bacterial solute-binding protein 3 family.</text>
</comment>
<comment type="subcellular location">
    <subcellularLocation>
        <location evidence="1">Cell envelope</location>
    </subcellularLocation>
</comment>
<dbReference type="InterPro" id="IPR001638">
    <property type="entry name" value="Solute-binding_3/MltF_N"/>
</dbReference>
<dbReference type="InterPro" id="IPR018313">
    <property type="entry name" value="SBP_3_CS"/>
</dbReference>
<dbReference type="SUPFAM" id="SSF53850">
    <property type="entry name" value="Periplasmic binding protein-like II"/>
    <property type="match status" value="1"/>
</dbReference>
<feature type="signal peptide" evidence="5">
    <location>
        <begin position="1"/>
        <end position="25"/>
    </location>
</feature>
<evidence type="ECO:0000313" key="9">
    <source>
        <dbReference type="Proteomes" id="UP000715095"/>
    </source>
</evidence>
<dbReference type="InterPro" id="IPR001320">
    <property type="entry name" value="Iontro_rcpt_C"/>
</dbReference>
<evidence type="ECO:0000256" key="5">
    <source>
        <dbReference type="SAM" id="SignalP"/>
    </source>
</evidence>